<dbReference type="EMBL" id="RAVZ01000511">
    <property type="protein sequence ID" value="RKG71704.1"/>
    <property type="molecule type" value="Genomic_DNA"/>
</dbReference>
<dbReference type="PROSITE" id="PS51257">
    <property type="entry name" value="PROKAR_LIPOPROTEIN"/>
    <property type="match status" value="1"/>
</dbReference>
<dbReference type="AlphaFoldDB" id="A0A3A8HW24"/>
<evidence type="ECO:0000313" key="3">
    <source>
        <dbReference type="EMBL" id="RKG71704.1"/>
    </source>
</evidence>
<dbReference type="Proteomes" id="UP000268094">
    <property type="component" value="Unassembled WGS sequence"/>
</dbReference>
<feature type="chain" id="PRO_5017237127" description="Haem-binding uptake Tiki superfamily ChaN domain-containing protein" evidence="1">
    <location>
        <begin position="21"/>
        <end position="344"/>
    </location>
</feature>
<sequence>MTRAPSILAALLMFAGCASKQVPVKNDAPPAPSSTWTATQHQDHPLVGRIWDVVGGRFVDEEALRKAVFSTQYVLLGERHDHPDHHRLQAELVRATVYAGRRPALAFEMLDVSQWSTVAASLKKNPGDAEALAQALDWANSGWPAFSLYAPVFNAGLEAQLPIVAANLPRAQVRELVMKGPEALPVELRTRLQLDAPVPEAEAKAVREELDRSHCGHLPQEMLEPMALAQRARDAMMADQMLGLSVGNGALLITGNGHVRKDRAVPAHLRRRDPDAKVLSVALLEVSPEALRPQDYAALVDAASLPYDYVWFTPAMPEDDPCKALRERKAVTVRPTTCGEGLPA</sequence>
<dbReference type="Pfam" id="PF04187">
    <property type="entry name" value="Cofac_haem_bdg"/>
    <property type="match status" value="1"/>
</dbReference>
<dbReference type="InterPro" id="IPR016773">
    <property type="entry name" value="Fe3_uptake_reg_CjrA_prd"/>
</dbReference>
<dbReference type="PIRSF" id="PIRSF020419">
    <property type="entry name" value="Fe_uptake_reg_CjrA_prd"/>
    <property type="match status" value="1"/>
</dbReference>
<comment type="caution">
    <text evidence="3">The sequence shown here is derived from an EMBL/GenBank/DDBJ whole genome shotgun (WGS) entry which is preliminary data.</text>
</comment>
<dbReference type="RefSeq" id="WP_120545621.1">
    <property type="nucleotide sequence ID" value="NZ_RAVZ01000511.1"/>
</dbReference>
<protein>
    <recommendedName>
        <fullName evidence="2">Haem-binding uptake Tiki superfamily ChaN domain-containing protein</fullName>
    </recommendedName>
</protein>
<keyword evidence="4" id="KW-1185">Reference proteome</keyword>
<proteinExistence type="predicted"/>
<dbReference type="CDD" id="cd14727">
    <property type="entry name" value="ChanN-like"/>
    <property type="match status" value="1"/>
</dbReference>
<evidence type="ECO:0000313" key="4">
    <source>
        <dbReference type="Proteomes" id="UP000268094"/>
    </source>
</evidence>
<name>A0A3A8HW24_9BACT</name>
<dbReference type="Gene3D" id="3.40.50.11550">
    <property type="match status" value="2"/>
</dbReference>
<feature type="domain" description="Haem-binding uptake Tiki superfamily ChaN" evidence="2">
    <location>
        <begin position="70"/>
        <end position="269"/>
    </location>
</feature>
<feature type="signal peptide" evidence="1">
    <location>
        <begin position="1"/>
        <end position="20"/>
    </location>
</feature>
<reference evidence="4" key="1">
    <citation type="submission" date="2018-09" db="EMBL/GenBank/DDBJ databases">
        <authorList>
            <person name="Livingstone P.G."/>
            <person name="Whitworth D.E."/>
        </authorList>
    </citation>
    <scope>NUCLEOTIDE SEQUENCE [LARGE SCALE GENOMIC DNA]</scope>
    <source>
        <strain evidence="4">CA054A</strain>
    </source>
</reference>
<accession>A0A3A8HW24</accession>
<keyword evidence="1" id="KW-0732">Signal</keyword>
<organism evidence="3 4">
    <name type="scientific">Corallococcus terminator</name>
    <dbReference type="NCBI Taxonomy" id="2316733"/>
    <lineage>
        <taxon>Bacteria</taxon>
        <taxon>Pseudomonadati</taxon>
        <taxon>Myxococcota</taxon>
        <taxon>Myxococcia</taxon>
        <taxon>Myxococcales</taxon>
        <taxon>Cystobacterineae</taxon>
        <taxon>Myxococcaceae</taxon>
        <taxon>Corallococcus</taxon>
    </lineage>
</organism>
<dbReference type="OrthoDB" id="9795827at2"/>
<evidence type="ECO:0000256" key="1">
    <source>
        <dbReference type="SAM" id="SignalP"/>
    </source>
</evidence>
<gene>
    <name evidence="3" type="ORF">D7V88_39140</name>
</gene>
<evidence type="ECO:0000259" key="2">
    <source>
        <dbReference type="Pfam" id="PF04187"/>
    </source>
</evidence>
<dbReference type="InterPro" id="IPR007314">
    <property type="entry name" value="Cofac_haem-bd_dom"/>
</dbReference>
<dbReference type="SUPFAM" id="SSF159501">
    <property type="entry name" value="EreA/ChaN-like"/>
    <property type="match status" value="1"/>
</dbReference>